<proteinExistence type="predicted"/>
<dbReference type="InterPro" id="IPR000719">
    <property type="entry name" value="Prot_kinase_dom"/>
</dbReference>
<gene>
    <name evidence="11" type="ORF">C8A03DRAFT_46107</name>
</gene>
<evidence type="ECO:0000256" key="4">
    <source>
        <dbReference type="ARBA" id="ARBA00013948"/>
    </source>
</evidence>
<comment type="subunit">
    <text evidence="2">Component of the EKC/KEOPS complex composed of at least BUD32, CGI121, GON7, KAE1 and PCC1; the whole complex dimerizes.</text>
</comment>
<name>A0AAN7C5L8_9PEZI</name>
<sequence length="216" mass="24409">MTYELVALGGTCYVTTTDQKTVLKGHQHCAGVHSLHLALAPRGCVRKYISKRPDKPLPLCTRLQMALDVATGVAYIHSKGVQYCDMSCRNLFLFEGFRVKLGDFGASLLEGQDFKPTFYEEAQYELPLRGRTFDDRPPITSWQRPFQGLEDREVEARYAREEFPSLASNVAGPIIQKCWNEEYQSAREVVEALTQCVNSMDPEELNNGNYQSQSTV</sequence>
<evidence type="ECO:0000256" key="3">
    <source>
        <dbReference type="ARBA" id="ARBA00012513"/>
    </source>
</evidence>
<dbReference type="PANTHER" id="PTHR44329:SF84">
    <property type="entry name" value="PROTEIN KINASE LIKE PROTEIN"/>
    <property type="match status" value="1"/>
</dbReference>
<comment type="catalytic activity">
    <reaction evidence="8">
        <text>L-threonyl-[protein] + ATP = O-phospho-L-threonyl-[protein] + ADP + H(+)</text>
        <dbReference type="Rhea" id="RHEA:46608"/>
        <dbReference type="Rhea" id="RHEA-COMP:11060"/>
        <dbReference type="Rhea" id="RHEA-COMP:11605"/>
        <dbReference type="ChEBI" id="CHEBI:15378"/>
        <dbReference type="ChEBI" id="CHEBI:30013"/>
        <dbReference type="ChEBI" id="CHEBI:30616"/>
        <dbReference type="ChEBI" id="CHEBI:61977"/>
        <dbReference type="ChEBI" id="CHEBI:456216"/>
        <dbReference type="EC" id="2.7.11.1"/>
    </reaction>
</comment>
<dbReference type="GO" id="GO:0005524">
    <property type="term" value="F:ATP binding"/>
    <property type="evidence" value="ECO:0007669"/>
    <property type="project" value="InterPro"/>
</dbReference>
<dbReference type="SMART" id="SM00220">
    <property type="entry name" value="S_TKc"/>
    <property type="match status" value="1"/>
</dbReference>
<dbReference type="PANTHER" id="PTHR44329">
    <property type="entry name" value="SERINE/THREONINE-PROTEIN KINASE TNNI3K-RELATED"/>
    <property type="match status" value="1"/>
</dbReference>
<evidence type="ECO:0000256" key="8">
    <source>
        <dbReference type="ARBA" id="ARBA00047899"/>
    </source>
</evidence>
<evidence type="ECO:0000256" key="5">
    <source>
        <dbReference type="ARBA" id="ARBA00019973"/>
    </source>
</evidence>
<comment type="catalytic activity">
    <reaction evidence="9">
        <text>L-seryl-[protein] + ATP = O-phospho-L-seryl-[protein] + ADP + H(+)</text>
        <dbReference type="Rhea" id="RHEA:17989"/>
        <dbReference type="Rhea" id="RHEA-COMP:9863"/>
        <dbReference type="Rhea" id="RHEA-COMP:11604"/>
        <dbReference type="ChEBI" id="CHEBI:15378"/>
        <dbReference type="ChEBI" id="CHEBI:29999"/>
        <dbReference type="ChEBI" id="CHEBI:30616"/>
        <dbReference type="ChEBI" id="CHEBI:83421"/>
        <dbReference type="ChEBI" id="CHEBI:456216"/>
        <dbReference type="EC" id="2.7.11.1"/>
    </reaction>
</comment>
<evidence type="ECO:0000313" key="12">
    <source>
        <dbReference type="Proteomes" id="UP001303760"/>
    </source>
</evidence>
<dbReference type="Proteomes" id="UP001303760">
    <property type="component" value="Unassembled WGS sequence"/>
</dbReference>
<feature type="domain" description="Protein kinase" evidence="10">
    <location>
        <begin position="1"/>
        <end position="216"/>
    </location>
</feature>
<evidence type="ECO:0000256" key="1">
    <source>
        <dbReference type="ARBA" id="ARBA00003747"/>
    </source>
</evidence>
<comment type="caution">
    <text evidence="11">The sequence shown here is derived from an EMBL/GenBank/DDBJ whole genome shotgun (WGS) entry which is preliminary data.</text>
</comment>
<keyword evidence="12" id="KW-1185">Reference proteome</keyword>
<dbReference type="PROSITE" id="PS00109">
    <property type="entry name" value="PROTEIN_KINASE_TYR"/>
    <property type="match status" value="1"/>
</dbReference>
<dbReference type="Gene3D" id="1.10.510.10">
    <property type="entry name" value="Transferase(Phosphotransferase) domain 1"/>
    <property type="match status" value="1"/>
</dbReference>
<dbReference type="GO" id="GO:0004674">
    <property type="term" value="F:protein serine/threonine kinase activity"/>
    <property type="evidence" value="ECO:0007669"/>
    <property type="project" value="UniProtKB-EC"/>
</dbReference>
<evidence type="ECO:0000256" key="7">
    <source>
        <dbReference type="ARBA" id="ARBA00033194"/>
    </source>
</evidence>
<protein>
    <recommendedName>
        <fullName evidence="5">EKC/KEOPS complex subunit BUD32</fullName>
        <ecNumber evidence="3">2.7.11.1</ecNumber>
    </recommendedName>
    <alternativeName>
        <fullName evidence="6 7">Atypical Serine/threonine protein kinase BUD32</fullName>
    </alternativeName>
    <alternativeName>
        <fullName evidence="4">EKC/KEOPS complex subunit bud32</fullName>
    </alternativeName>
</protein>
<comment type="function">
    <text evidence="1">Component of the EKC/KEOPS complex that is required for the formation of a threonylcarbamoyl group on adenosine at position 37 (t(6)A37) in tRNAs that read codons beginning with adenine. The complex is probably involved in the transfer of the threonylcarbamoyl moiety of threonylcarbamoyl-AMP (TC-AMP) to the N6 group of A37. BUD32 has ATPase activity in the context of the EKC/KEOPS complex and likely plays a supporting role to the catalytic subunit KAE1. The EKC/KEOPS complex also promotes both telomere uncapping and telomere elongation. The complex is required for efficient recruitment of transcriptional coactivators.</text>
</comment>
<keyword evidence="11" id="KW-0418">Kinase</keyword>
<dbReference type="Pfam" id="PF07714">
    <property type="entry name" value="PK_Tyr_Ser-Thr"/>
    <property type="match status" value="1"/>
</dbReference>
<dbReference type="InterPro" id="IPR001245">
    <property type="entry name" value="Ser-Thr/Tyr_kinase_cat_dom"/>
</dbReference>
<dbReference type="EC" id="2.7.11.1" evidence="3"/>
<evidence type="ECO:0000259" key="10">
    <source>
        <dbReference type="PROSITE" id="PS50011"/>
    </source>
</evidence>
<dbReference type="PROSITE" id="PS50011">
    <property type="entry name" value="PROTEIN_KINASE_DOM"/>
    <property type="match status" value="1"/>
</dbReference>
<evidence type="ECO:0000256" key="6">
    <source>
        <dbReference type="ARBA" id="ARBA00030980"/>
    </source>
</evidence>
<accession>A0AAN7C5L8</accession>
<evidence type="ECO:0000256" key="2">
    <source>
        <dbReference type="ARBA" id="ARBA00011534"/>
    </source>
</evidence>
<reference evidence="11" key="1">
    <citation type="journal article" date="2023" name="Mol. Phylogenet. Evol.">
        <title>Genome-scale phylogeny and comparative genomics of the fungal order Sordariales.</title>
        <authorList>
            <person name="Hensen N."/>
            <person name="Bonometti L."/>
            <person name="Westerberg I."/>
            <person name="Brannstrom I.O."/>
            <person name="Guillou S."/>
            <person name="Cros-Aarteil S."/>
            <person name="Calhoun S."/>
            <person name="Haridas S."/>
            <person name="Kuo A."/>
            <person name="Mondo S."/>
            <person name="Pangilinan J."/>
            <person name="Riley R."/>
            <person name="LaButti K."/>
            <person name="Andreopoulos B."/>
            <person name="Lipzen A."/>
            <person name="Chen C."/>
            <person name="Yan M."/>
            <person name="Daum C."/>
            <person name="Ng V."/>
            <person name="Clum A."/>
            <person name="Steindorff A."/>
            <person name="Ohm R.A."/>
            <person name="Martin F."/>
            <person name="Silar P."/>
            <person name="Natvig D.O."/>
            <person name="Lalanne C."/>
            <person name="Gautier V."/>
            <person name="Ament-Velasquez S.L."/>
            <person name="Kruys A."/>
            <person name="Hutchinson M.I."/>
            <person name="Powell A.J."/>
            <person name="Barry K."/>
            <person name="Miller A.N."/>
            <person name="Grigoriev I.V."/>
            <person name="Debuchy R."/>
            <person name="Gladieux P."/>
            <person name="Hiltunen Thoren M."/>
            <person name="Johannesson H."/>
        </authorList>
    </citation>
    <scope>NUCLEOTIDE SEQUENCE</scope>
    <source>
        <strain evidence="11">CBS 532.94</strain>
    </source>
</reference>
<dbReference type="InterPro" id="IPR011009">
    <property type="entry name" value="Kinase-like_dom_sf"/>
</dbReference>
<evidence type="ECO:0000313" key="11">
    <source>
        <dbReference type="EMBL" id="KAK4235814.1"/>
    </source>
</evidence>
<dbReference type="SUPFAM" id="SSF56112">
    <property type="entry name" value="Protein kinase-like (PK-like)"/>
    <property type="match status" value="1"/>
</dbReference>
<evidence type="ECO:0000256" key="9">
    <source>
        <dbReference type="ARBA" id="ARBA00048679"/>
    </source>
</evidence>
<organism evidence="11 12">
    <name type="scientific">Achaetomium macrosporum</name>
    <dbReference type="NCBI Taxonomy" id="79813"/>
    <lineage>
        <taxon>Eukaryota</taxon>
        <taxon>Fungi</taxon>
        <taxon>Dikarya</taxon>
        <taxon>Ascomycota</taxon>
        <taxon>Pezizomycotina</taxon>
        <taxon>Sordariomycetes</taxon>
        <taxon>Sordariomycetidae</taxon>
        <taxon>Sordariales</taxon>
        <taxon>Chaetomiaceae</taxon>
        <taxon>Achaetomium</taxon>
    </lineage>
</organism>
<dbReference type="InterPro" id="IPR051681">
    <property type="entry name" value="Ser/Thr_Kinases-Pseudokinases"/>
</dbReference>
<dbReference type="InterPro" id="IPR008266">
    <property type="entry name" value="Tyr_kinase_AS"/>
</dbReference>
<dbReference type="EMBL" id="MU860236">
    <property type="protein sequence ID" value="KAK4235814.1"/>
    <property type="molecule type" value="Genomic_DNA"/>
</dbReference>
<reference evidence="11" key="2">
    <citation type="submission" date="2023-05" db="EMBL/GenBank/DDBJ databases">
        <authorList>
            <consortium name="Lawrence Berkeley National Laboratory"/>
            <person name="Steindorff A."/>
            <person name="Hensen N."/>
            <person name="Bonometti L."/>
            <person name="Westerberg I."/>
            <person name="Brannstrom I.O."/>
            <person name="Guillou S."/>
            <person name="Cros-Aarteil S."/>
            <person name="Calhoun S."/>
            <person name="Haridas S."/>
            <person name="Kuo A."/>
            <person name="Mondo S."/>
            <person name="Pangilinan J."/>
            <person name="Riley R."/>
            <person name="Labutti K."/>
            <person name="Andreopoulos B."/>
            <person name="Lipzen A."/>
            <person name="Chen C."/>
            <person name="Yanf M."/>
            <person name="Daum C."/>
            <person name="Ng V."/>
            <person name="Clum A."/>
            <person name="Ohm R."/>
            <person name="Martin F."/>
            <person name="Silar P."/>
            <person name="Natvig D."/>
            <person name="Lalanne C."/>
            <person name="Gautier V."/>
            <person name="Ament-Velasquez S.L."/>
            <person name="Kruys A."/>
            <person name="Hutchinson M.I."/>
            <person name="Powell A.J."/>
            <person name="Barry K."/>
            <person name="Miller A.N."/>
            <person name="Grigoriev I.V."/>
            <person name="Debuchy R."/>
            <person name="Gladieux P."/>
            <person name="Thoren M.H."/>
            <person name="Johannesson H."/>
        </authorList>
    </citation>
    <scope>NUCLEOTIDE SEQUENCE</scope>
    <source>
        <strain evidence="11">CBS 532.94</strain>
    </source>
</reference>
<keyword evidence="11" id="KW-0808">Transferase</keyword>
<dbReference type="AlphaFoldDB" id="A0AAN7C5L8"/>